<evidence type="ECO:0000313" key="2">
    <source>
        <dbReference type="Proteomes" id="UP001230649"/>
    </source>
</evidence>
<name>A0ACC2VCL2_9TREE</name>
<organism evidence="1 2">
    <name type="scientific">Naganishia adeliensis</name>
    <dbReference type="NCBI Taxonomy" id="92952"/>
    <lineage>
        <taxon>Eukaryota</taxon>
        <taxon>Fungi</taxon>
        <taxon>Dikarya</taxon>
        <taxon>Basidiomycota</taxon>
        <taxon>Agaricomycotina</taxon>
        <taxon>Tremellomycetes</taxon>
        <taxon>Filobasidiales</taxon>
        <taxon>Filobasidiaceae</taxon>
        <taxon>Naganishia</taxon>
    </lineage>
</organism>
<keyword evidence="2" id="KW-1185">Reference proteome</keyword>
<evidence type="ECO:0000313" key="1">
    <source>
        <dbReference type="EMBL" id="KAJ9096868.1"/>
    </source>
</evidence>
<protein>
    <submittedName>
        <fullName evidence="1">Uncharacterized protein</fullName>
    </submittedName>
</protein>
<comment type="caution">
    <text evidence="1">The sequence shown here is derived from an EMBL/GenBank/DDBJ whole genome shotgun (WGS) entry which is preliminary data.</text>
</comment>
<reference evidence="1" key="1">
    <citation type="submission" date="2023-04" db="EMBL/GenBank/DDBJ databases">
        <title>Draft Genome sequencing of Naganishia species isolated from polar environments using Oxford Nanopore Technology.</title>
        <authorList>
            <person name="Leo P."/>
            <person name="Venkateswaran K."/>
        </authorList>
    </citation>
    <scope>NUCLEOTIDE SEQUENCE</scope>
    <source>
        <strain evidence="1">MNA-CCFEE 5262</strain>
    </source>
</reference>
<accession>A0ACC2VCL2</accession>
<dbReference type="EMBL" id="JASBWS010000109">
    <property type="protein sequence ID" value="KAJ9096868.1"/>
    <property type="molecule type" value="Genomic_DNA"/>
</dbReference>
<proteinExistence type="predicted"/>
<gene>
    <name evidence="1" type="ORF">QFC20_006337</name>
</gene>
<dbReference type="Proteomes" id="UP001230649">
    <property type="component" value="Unassembled WGS sequence"/>
</dbReference>
<sequence>MNGRNRGPIPHGIDADQAARKGSGSRQSGRDQPDGTSKHFFAKQTGPIPILPPPIYPAGPATNPQQAADMNRHHGTRSKAKGNEMPFALPGTTGKKARLAPPIKLDAVGEGTFYGNSSASSSRNKQPVQPLSPTGYAFQPSRNDKGKKPEVITVDDGDSGEESIEDASEIQETPALQSAQRPSMINKRDKPRHKVDDGDAPVHVETPTATGSGAKAATKPRNAGGKGGVKPGPKTFSGPANPVQGISMLSVDGDRILPEEWKNLVVTCENVDIVIRQRVEDKEPLILKIPCEPGIKYWLACKDNKVTGFMLDGEVSKRVRQEWFSAIPSLTHKPVHMGRQRFLLSINLEGNISKSRFVRGLKNMRYETVVDQTVLSNVYIGQLQDFNIEKEEAQQLARDKAKELPSPTQQTPMLPAVQPSKDSKRPTARKKVKTDSTDGPDKDGFIQTRIQPERSARTNAQTAQTATTEPPSKKVLPPKAPDEVMREWPSDSRTEVIITNGDFFRLEEAEYLNDTLIEFGLKYHWFDLDEEAEASGGKKWKREDIHIFNSFFYKKLSARNKPGHKEANLDGPSWPAYETVKKWTNKVNIFAKKMLIVPINENLHWYLAIILNPGAVLKKTLAAAGSSEAVEDGDDSTEAQKEAVLSQQLEEEKKQEAIDQAKELAERSNKQDDEQDPLDVISSRERPMDIDVDSDVEELPDRKSDDEGGKMVGARSAAQASKAGKQPAKTAEPIPLAPPSEWPPAEEGKSTRRGPINPPAPKPPKTPFSPDEPVIMTFDSLSATHPTVGKILNKWLVYEALDKAKEETSLEETDWEQHFPAAYKAVRVPGQDNFADCGVYVLHYAIQLMRDDGELRQYIFDQAAVKTAQDKEKNKEMWDAMDMAVHRERWKNVIESLPPGKGESKKDESKPEGSKDVKKSDAAEGQSTVEKKAELVNGAGRAAEASVQPSTTPRAVGVAASEPMESVPQQRMDHVESRGLSPRTPSPSRSSPLKRSITISPVAAQDGPVNKRRKIIQQPVEVQDMCQDSQAGSSPRVNVSRLDGDESMEHQDAPMVSSQSRSASPVQDSTILAIESPEAVEIHHGSSNAMMSLTNGLQEVKMTEAPLGSNISSRLSVAASHALTPPPMSPVAAALEISDVHHRIIESTRKETARDKLRRDHDAEPARSPLQPMVTSTRMTSKVSTGRRGSTIDPASVGTADFPEQPEYLDDDQGSRSMFRDTMFRPYRMALVDEKDSVIGKLKRRHNLASPMSDSTPSQASQSTGATVDGGMDISHETSTNGIAGDGSEVVHVDSDEEDVKME</sequence>